<feature type="region of interest" description="Disordered" evidence="1">
    <location>
        <begin position="128"/>
        <end position="147"/>
    </location>
</feature>
<evidence type="ECO:0000313" key="3">
    <source>
        <dbReference type="Proteomes" id="UP001501940"/>
    </source>
</evidence>
<dbReference type="Proteomes" id="UP001501940">
    <property type="component" value="Chromosome 4"/>
</dbReference>
<accession>A0A3Q1BST5</accession>
<dbReference type="AlphaFoldDB" id="A0A3Q1BST5"/>
<dbReference type="OMA" id="GQHEVGQ"/>
<evidence type="ECO:0000313" key="2">
    <source>
        <dbReference type="Ensembl" id="ENSAOCP00000016598.2"/>
    </source>
</evidence>
<reference evidence="2" key="3">
    <citation type="submission" date="2025-09" db="UniProtKB">
        <authorList>
            <consortium name="Ensembl"/>
        </authorList>
    </citation>
    <scope>IDENTIFICATION</scope>
</reference>
<keyword evidence="3" id="KW-1185">Reference proteome</keyword>
<evidence type="ECO:0000256" key="1">
    <source>
        <dbReference type="SAM" id="MobiDB-lite"/>
    </source>
</evidence>
<organism evidence="2 3">
    <name type="scientific">Amphiprion ocellaris</name>
    <name type="common">Clown anemonefish</name>
    <dbReference type="NCBI Taxonomy" id="80972"/>
    <lineage>
        <taxon>Eukaryota</taxon>
        <taxon>Metazoa</taxon>
        <taxon>Chordata</taxon>
        <taxon>Craniata</taxon>
        <taxon>Vertebrata</taxon>
        <taxon>Euteleostomi</taxon>
        <taxon>Actinopterygii</taxon>
        <taxon>Neopterygii</taxon>
        <taxon>Teleostei</taxon>
        <taxon>Neoteleostei</taxon>
        <taxon>Acanthomorphata</taxon>
        <taxon>Ovalentaria</taxon>
        <taxon>Pomacentridae</taxon>
        <taxon>Amphiprion</taxon>
    </lineage>
</organism>
<proteinExistence type="predicted"/>
<reference evidence="2" key="2">
    <citation type="submission" date="2025-08" db="UniProtKB">
        <authorList>
            <consortium name="Ensembl"/>
        </authorList>
    </citation>
    <scope>IDENTIFICATION</scope>
</reference>
<dbReference type="Ensembl" id="ENSAOCT00000025605.2">
    <property type="protein sequence ID" value="ENSAOCP00000016598.2"/>
    <property type="gene ID" value="ENSAOCG00000021579.2"/>
</dbReference>
<protein>
    <submittedName>
        <fullName evidence="2">Uncharacterized protein</fullName>
    </submittedName>
</protein>
<feature type="compositionally biased region" description="Basic and acidic residues" evidence="1">
    <location>
        <begin position="137"/>
        <end position="146"/>
    </location>
</feature>
<name>A0A3Q1BST5_AMPOC</name>
<sequence>VVERWCSLLYCFDSPREEEERENPYAEKKNVSCWIQTIKLNRSLPSKEEGISSRGTEIFSIDCISVQELDTFLQTPEAALHAAHLFNLQDQRTKSQRACMVPIQEKTGEDGVGRDVIGLLEGPVIRGKGTRQSDLAQGRDKVGTPEEKEDVVELEQNEVSVVDGLTTVEGKQTLCIRTLKLSRKQQGRHMSEKVTTKSHATLCTGIQGRNYS</sequence>
<dbReference type="GeneTree" id="ENSGT00960000186758"/>
<reference evidence="2 3" key="1">
    <citation type="submission" date="2022-01" db="EMBL/GenBank/DDBJ databases">
        <title>A chromosome-scale genome assembly of the false clownfish, Amphiprion ocellaris.</title>
        <authorList>
            <person name="Ryu T."/>
        </authorList>
    </citation>
    <scope>NUCLEOTIDE SEQUENCE [LARGE SCALE GENOMIC DNA]</scope>
</reference>